<comment type="similarity">
    <text evidence="4">Belongs to the oleosin family.</text>
</comment>
<dbReference type="GO" id="GO:0016020">
    <property type="term" value="C:membrane"/>
    <property type="evidence" value="ECO:0007669"/>
    <property type="project" value="UniProtKB-SubCell"/>
</dbReference>
<feature type="transmembrane region" description="Helical" evidence="9">
    <location>
        <begin position="29"/>
        <end position="58"/>
    </location>
</feature>
<protein>
    <recommendedName>
        <fullName evidence="12">Oleosin</fullName>
    </recommendedName>
</protein>
<dbReference type="Pfam" id="PF01277">
    <property type="entry name" value="Oleosin"/>
    <property type="match status" value="1"/>
</dbReference>
<feature type="transmembrane region" description="Helical" evidence="9">
    <location>
        <begin position="70"/>
        <end position="103"/>
    </location>
</feature>
<dbReference type="AlphaFoldDB" id="A0ABD0W4N4"/>
<dbReference type="PANTHER" id="PTHR33203">
    <property type="entry name" value="OLEOSIN"/>
    <property type="match status" value="1"/>
</dbReference>
<keyword evidence="6 9" id="KW-0812">Transmembrane</keyword>
<dbReference type="PANTHER" id="PTHR33203:SF44">
    <property type="entry name" value="OLEOSIN 20.3 KDA"/>
    <property type="match status" value="1"/>
</dbReference>
<keyword evidence="11" id="KW-1185">Reference proteome</keyword>
<evidence type="ECO:0000256" key="5">
    <source>
        <dbReference type="ARBA" id="ARBA00022677"/>
    </source>
</evidence>
<evidence type="ECO:0000256" key="6">
    <source>
        <dbReference type="ARBA" id="ARBA00022692"/>
    </source>
</evidence>
<evidence type="ECO:0000256" key="7">
    <source>
        <dbReference type="ARBA" id="ARBA00022989"/>
    </source>
</evidence>
<sequence length="152" mass="16149">MADQRSDLRHTGEEIKHYLRDKSPPASKAVAAVMLFPVGGFLLALSALTLVTTVVGLAVTTPLFFLFSPVLVPAAIVIALAVVGFLASGAFGLTAVTSLSWIVNYVRSRSGQVERSVHEQMEYVKRRVGEAAGQVGQVGQKSKEVGHSAQSK</sequence>
<keyword evidence="8 9" id="KW-0472">Membrane</keyword>
<comment type="function">
    <text evidence="1">May have a structural role to stabilize the lipid body during desiccation of the seed by preventing coalescence of the oil. Probably interacts with both lipid and phospholipid moieties of lipid bodies. May also provide recognition signals for specific lipase anchorage in lipolysis during seedling growth.</text>
</comment>
<name>A0ABD0W4N4_DENTH</name>
<keyword evidence="5" id="KW-0551">Lipid droplet</keyword>
<dbReference type="InterPro" id="IPR000136">
    <property type="entry name" value="Oleosin"/>
</dbReference>
<dbReference type="GO" id="GO:0005811">
    <property type="term" value="C:lipid droplet"/>
    <property type="evidence" value="ECO:0007669"/>
    <property type="project" value="UniProtKB-SubCell"/>
</dbReference>
<comment type="subcellular location">
    <subcellularLocation>
        <location evidence="3">Lipid droplet</location>
    </subcellularLocation>
    <subcellularLocation>
        <location evidence="2">Membrane</location>
        <topology evidence="2">Multi-pass membrane protein</topology>
    </subcellularLocation>
</comment>
<evidence type="ECO:0000256" key="1">
    <source>
        <dbReference type="ARBA" id="ARBA00002582"/>
    </source>
</evidence>
<keyword evidence="7 9" id="KW-1133">Transmembrane helix</keyword>
<evidence type="ECO:0008006" key="12">
    <source>
        <dbReference type="Google" id="ProtNLM"/>
    </source>
</evidence>
<evidence type="ECO:0000256" key="3">
    <source>
        <dbReference type="ARBA" id="ARBA00004502"/>
    </source>
</evidence>
<evidence type="ECO:0000256" key="9">
    <source>
        <dbReference type="SAM" id="Phobius"/>
    </source>
</evidence>
<dbReference type="EMBL" id="JANQDX010000002">
    <property type="protein sequence ID" value="KAL0927952.1"/>
    <property type="molecule type" value="Genomic_DNA"/>
</dbReference>
<evidence type="ECO:0000313" key="11">
    <source>
        <dbReference type="Proteomes" id="UP001552299"/>
    </source>
</evidence>
<dbReference type="Proteomes" id="UP001552299">
    <property type="component" value="Unassembled WGS sequence"/>
</dbReference>
<evidence type="ECO:0000256" key="8">
    <source>
        <dbReference type="ARBA" id="ARBA00023136"/>
    </source>
</evidence>
<evidence type="ECO:0000256" key="4">
    <source>
        <dbReference type="ARBA" id="ARBA00010858"/>
    </source>
</evidence>
<dbReference type="GO" id="GO:0048608">
    <property type="term" value="P:reproductive structure development"/>
    <property type="evidence" value="ECO:0007669"/>
    <property type="project" value="UniProtKB-ARBA"/>
</dbReference>
<comment type="caution">
    <text evidence="10">The sequence shown here is derived from an EMBL/GenBank/DDBJ whole genome shotgun (WGS) entry which is preliminary data.</text>
</comment>
<reference evidence="10 11" key="1">
    <citation type="journal article" date="2024" name="Plant Biotechnol. J.">
        <title>Dendrobium thyrsiflorum genome and its molecular insights into genes involved in important horticultural traits.</title>
        <authorList>
            <person name="Chen B."/>
            <person name="Wang J.Y."/>
            <person name="Zheng P.J."/>
            <person name="Li K.L."/>
            <person name="Liang Y.M."/>
            <person name="Chen X.F."/>
            <person name="Zhang C."/>
            <person name="Zhao X."/>
            <person name="He X."/>
            <person name="Zhang G.Q."/>
            <person name="Liu Z.J."/>
            <person name="Xu Q."/>
        </authorList>
    </citation>
    <scope>NUCLEOTIDE SEQUENCE [LARGE SCALE GENOMIC DNA]</scope>
    <source>
        <strain evidence="10">GZMU011</strain>
    </source>
</reference>
<evidence type="ECO:0000313" key="10">
    <source>
        <dbReference type="EMBL" id="KAL0927952.1"/>
    </source>
</evidence>
<evidence type="ECO:0000256" key="2">
    <source>
        <dbReference type="ARBA" id="ARBA00004141"/>
    </source>
</evidence>
<proteinExistence type="inferred from homology"/>
<dbReference type="GO" id="GO:0009791">
    <property type="term" value="P:post-embryonic development"/>
    <property type="evidence" value="ECO:0007669"/>
    <property type="project" value="UniProtKB-ARBA"/>
</dbReference>
<accession>A0ABD0W4N4</accession>
<organism evidence="10 11">
    <name type="scientific">Dendrobium thyrsiflorum</name>
    <name type="common">Pinecone-like raceme dendrobium</name>
    <name type="synonym">Orchid</name>
    <dbReference type="NCBI Taxonomy" id="117978"/>
    <lineage>
        <taxon>Eukaryota</taxon>
        <taxon>Viridiplantae</taxon>
        <taxon>Streptophyta</taxon>
        <taxon>Embryophyta</taxon>
        <taxon>Tracheophyta</taxon>
        <taxon>Spermatophyta</taxon>
        <taxon>Magnoliopsida</taxon>
        <taxon>Liliopsida</taxon>
        <taxon>Asparagales</taxon>
        <taxon>Orchidaceae</taxon>
        <taxon>Epidendroideae</taxon>
        <taxon>Malaxideae</taxon>
        <taxon>Dendrobiinae</taxon>
        <taxon>Dendrobium</taxon>
    </lineage>
</organism>
<gene>
    <name evidence="10" type="ORF">M5K25_002180</name>
</gene>